<proteinExistence type="inferred from homology"/>
<evidence type="ECO:0000256" key="2">
    <source>
        <dbReference type="ARBA" id="ARBA00004749"/>
    </source>
</evidence>
<comment type="pathway">
    <text evidence="2 8">Cofactor biosynthesis; ubiquinone biosynthesis.</text>
</comment>
<dbReference type="InterPro" id="IPR048674">
    <property type="entry name" value="COQ9_HTH"/>
</dbReference>
<keyword evidence="6 8" id="KW-0446">Lipid-binding</keyword>
<dbReference type="FunFam" id="1.10.357.10:FF:000004">
    <property type="entry name" value="Ubiquinone biosynthesis protein COQ9, mitochondrial"/>
    <property type="match status" value="1"/>
</dbReference>
<dbReference type="OrthoDB" id="619536at2759"/>
<organism evidence="12 13">
    <name type="scientific">Ostreobium quekettii</name>
    <dbReference type="NCBI Taxonomy" id="121088"/>
    <lineage>
        <taxon>Eukaryota</taxon>
        <taxon>Viridiplantae</taxon>
        <taxon>Chlorophyta</taxon>
        <taxon>core chlorophytes</taxon>
        <taxon>Ulvophyceae</taxon>
        <taxon>TCBD clade</taxon>
        <taxon>Bryopsidales</taxon>
        <taxon>Ostreobineae</taxon>
        <taxon>Ostreobiaceae</taxon>
        <taxon>Ostreobium</taxon>
    </lineage>
</organism>
<keyword evidence="4 8" id="KW-0831">Ubiquinone biosynthesis</keyword>
<name>A0A8S1IQK2_9CHLO</name>
<dbReference type="GO" id="GO:0008289">
    <property type="term" value="F:lipid binding"/>
    <property type="evidence" value="ECO:0007669"/>
    <property type="project" value="UniProtKB-UniRule"/>
</dbReference>
<dbReference type="Pfam" id="PF08511">
    <property type="entry name" value="COQ9"/>
    <property type="match status" value="1"/>
</dbReference>
<reference evidence="12" key="1">
    <citation type="submission" date="2020-12" db="EMBL/GenBank/DDBJ databases">
        <authorList>
            <person name="Iha C."/>
        </authorList>
    </citation>
    <scope>NUCLEOTIDE SEQUENCE</scope>
</reference>
<evidence type="ECO:0000256" key="4">
    <source>
        <dbReference type="ARBA" id="ARBA00022688"/>
    </source>
</evidence>
<dbReference type="InterPro" id="IPR013718">
    <property type="entry name" value="COQ9_C"/>
</dbReference>
<dbReference type="Proteomes" id="UP000708148">
    <property type="component" value="Unassembled WGS sequence"/>
</dbReference>
<dbReference type="GO" id="GO:0006744">
    <property type="term" value="P:ubiquinone biosynthetic process"/>
    <property type="evidence" value="ECO:0007669"/>
    <property type="project" value="UniProtKB-UniRule"/>
</dbReference>
<accession>A0A8S1IQK2</accession>
<feature type="domain" description="COQ9 C-terminal" evidence="10">
    <location>
        <begin position="259"/>
        <end position="326"/>
    </location>
</feature>
<evidence type="ECO:0000256" key="9">
    <source>
        <dbReference type="SAM" id="MobiDB-lite"/>
    </source>
</evidence>
<evidence type="ECO:0000256" key="7">
    <source>
        <dbReference type="ARBA" id="ARBA00023128"/>
    </source>
</evidence>
<gene>
    <name evidence="12" type="ORF">OSTQU699_LOCUS1048</name>
</gene>
<dbReference type="Gene3D" id="1.10.357.10">
    <property type="entry name" value="Tetracycline Repressor, domain 2"/>
    <property type="match status" value="1"/>
</dbReference>
<evidence type="ECO:0000313" key="12">
    <source>
        <dbReference type="EMBL" id="CAD7695687.1"/>
    </source>
</evidence>
<comment type="similarity">
    <text evidence="3 8">Belongs to the COQ9 family.</text>
</comment>
<evidence type="ECO:0000256" key="3">
    <source>
        <dbReference type="ARBA" id="ARBA00010766"/>
    </source>
</evidence>
<comment type="caution">
    <text evidence="12">The sequence shown here is derived from an EMBL/GenBank/DDBJ whole genome shotgun (WGS) entry which is preliminary data.</text>
</comment>
<evidence type="ECO:0000256" key="1">
    <source>
        <dbReference type="ARBA" id="ARBA00004173"/>
    </source>
</evidence>
<dbReference type="PANTHER" id="PTHR21427:SF19">
    <property type="entry name" value="UBIQUINONE BIOSYNTHESIS PROTEIN COQ9, MITOCHONDRIAL"/>
    <property type="match status" value="1"/>
</dbReference>
<sequence>MRLPSRRTAHRLLCSARASVATLAERTSGNVPSSWGLVGPSLGSAKEGRDTNSVTALPQHVRHFRKAVSDCSVWAAGGTLIQGGRCPIAKAPKRRRGSSSLGHGARSETSYRAPEQAGNKDEDQDQASSSSGSREQTEREPGQSDPHQVDSVRLALLNAAMKHVKAHGWSVAALEEGARDLKLSPAAARMISEGPGGLVQHFVDGANTDSLKECQTHDLQVLDQRAALVLMLRTRLEKNIPYIGSLPQALRLQALPKHAPTAFTSLAAFVDQCWHLCGDRSMDMAWYHKRTALSAIYVATELYMLTDFSPGFANTWTFLDRRLKGMLSVPSLMDEARGSLYAAIVQAGGVASKWVGVRSSSKQ</sequence>
<feature type="domain" description="Ubiquinone biosynthesis protein COQ9 HTH" evidence="11">
    <location>
        <begin position="155"/>
        <end position="178"/>
    </location>
</feature>
<comment type="function">
    <text evidence="8">Membrane-associated protein that warps the membrane surface to access and bind aromatic isoprenes with high specificity, including ubiquinone (CoQ) isoprene intermediates and presents them directly to Coq7, therefore facilitating the Coq7-mediated hydroxylase step. Participates in the biosynthesis of coenzyme Q, also named ubiquinone, an essential lipid-soluble electron transporter for aerobic cellular respiration.</text>
</comment>
<comment type="subcellular location">
    <subcellularLocation>
        <location evidence="1 8">Mitochondrion</location>
    </subcellularLocation>
</comment>
<dbReference type="AlphaFoldDB" id="A0A8S1IQK2"/>
<evidence type="ECO:0000259" key="11">
    <source>
        <dbReference type="Pfam" id="PF21392"/>
    </source>
</evidence>
<dbReference type="EMBL" id="CAJHUC010000375">
    <property type="protein sequence ID" value="CAD7695687.1"/>
    <property type="molecule type" value="Genomic_DNA"/>
</dbReference>
<keyword evidence="5" id="KW-0809">Transit peptide</keyword>
<evidence type="ECO:0000256" key="5">
    <source>
        <dbReference type="ARBA" id="ARBA00022946"/>
    </source>
</evidence>
<feature type="region of interest" description="Disordered" evidence="9">
    <location>
        <begin position="84"/>
        <end position="149"/>
    </location>
</feature>
<evidence type="ECO:0000259" key="10">
    <source>
        <dbReference type="Pfam" id="PF08511"/>
    </source>
</evidence>
<evidence type="ECO:0000313" key="13">
    <source>
        <dbReference type="Proteomes" id="UP000708148"/>
    </source>
</evidence>
<keyword evidence="13" id="KW-1185">Reference proteome</keyword>
<dbReference type="PANTHER" id="PTHR21427">
    <property type="entry name" value="UBIQUINONE BIOSYNTHESIS PROTEIN COQ9, MITOCHONDRIAL"/>
    <property type="match status" value="1"/>
</dbReference>
<dbReference type="Pfam" id="PF21392">
    <property type="entry name" value="COQ9_N"/>
    <property type="match status" value="1"/>
</dbReference>
<evidence type="ECO:0000256" key="8">
    <source>
        <dbReference type="RuleBase" id="RU366063"/>
    </source>
</evidence>
<keyword evidence="7 8" id="KW-0496">Mitochondrion</keyword>
<feature type="compositionally biased region" description="Basic and acidic residues" evidence="9">
    <location>
        <begin position="135"/>
        <end position="149"/>
    </location>
</feature>
<dbReference type="NCBIfam" id="TIGR02396">
    <property type="entry name" value="diverge_rpsU"/>
    <property type="match status" value="1"/>
</dbReference>
<dbReference type="GO" id="GO:0005743">
    <property type="term" value="C:mitochondrial inner membrane"/>
    <property type="evidence" value="ECO:0007669"/>
    <property type="project" value="TreeGrafter"/>
</dbReference>
<evidence type="ECO:0000256" key="6">
    <source>
        <dbReference type="ARBA" id="ARBA00023121"/>
    </source>
</evidence>
<protein>
    <recommendedName>
        <fullName evidence="8">Ubiquinone biosynthesis protein</fullName>
    </recommendedName>
</protein>
<dbReference type="InterPro" id="IPR012762">
    <property type="entry name" value="Ubiq_biosynth_COQ9"/>
</dbReference>